<comment type="similarity">
    <text evidence="1">Belongs to the stealth family.</text>
</comment>
<evidence type="ECO:0000313" key="7">
    <source>
        <dbReference type="EMBL" id="KAK8900453.1"/>
    </source>
</evidence>
<dbReference type="PANTHER" id="PTHR24045:SF0">
    <property type="entry name" value="N-ACETYLGLUCOSAMINE-1-PHOSPHOTRANSFERASE SUBUNITS ALPHA_BETA"/>
    <property type="match status" value="1"/>
</dbReference>
<feature type="domain" description="Stealth protein CR1 conserved region 1" evidence="5">
    <location>
        <begin position="55"/>
        <end position="81"/>
    </location>
</feature>
<feature type="domain" description="Stealth protein CR2 conserved region 2" evidence="4">
    <location>
        <begin position="94"/>
        <end position="200"/>
    </location>
</feature>
<evidence type="ECO:0000256" key="3">
    <source>
        <dbReference type="SAM" id="Phobius"/>
    </source>
</evidence>
<comment type="caution">
    <text evidence="7">The sequence shown here is derived from an EMBL/GenBank/DDBJ whole genome shotgun (WGS) entry which is preliminary data.</text>
</comment>
<name>A0ABR2LBN5_9EUKA</name>
<dbReference type="InterPro" id="IPR021520">
    <property type="entry name" value="Stealth_CR2"/>
</dbReference>
<evidence type="ECO:0000259" key="4">
    <source>
        <dbReference type="Pfam" id="PF11380"/>
    </source>
</evidence>
<dbReference type="InterPro" id="IPR031358">
    <property type="entry name" value="Stealth_CR1"/>
</dbReference>
<proteinExistence type="inferred from homology"/>
<evidence type="ECO:0000256" key="2">
    <source>
        <dbReference type="ARBA" id="ARBA00022679"/>
    </source>
</evidence>
<feature type="transmembrane region" description="Helical" evidence="3">
    <location>
        <begin position="9"/>
        <end position="28"/>
    </location>
</feature>
<evidence type="ECO:0000313" key="8">
    <source>
        <dbReference type="Proteomes" id="UP001470230"/>
    </source>
</evidence>
<evidence type="ECO:0000259" key="5">
    <source>
        <dbReference type="Pfam" id="PF17101"/>
    </source>
</evidence>
<keyword evidence="8" id="KW-1185">Reference proteome</keyword>
<feature type="domain" description="Stealth protein CR3 conserved region 3" evidence="6">
    <location>
        <begin position="256"/>
        <end position="301"/>
    </location>
</feature>
<dbReference type="PANTHER" id="PTHR24045">
    <property type="match status" value="1"/>
</dbReference>
<keyword evidence="3" id="KW-0812">Transmembrane</keyword>
<keyword evidence="3" id="KW-1133">Transmembrane helix</keyword>
<evidence type="ECO:0000259" key="6">
    <source>
        <dbReference type="Pfam" id="PF17102"/>
    </source>
</evidence>
<gene>
    <name evidence="7" type="ORF">M9Y10_002780</name>
</gene>
<reference evidence="7 8" key="1">
    <citation type="submission" date="2024-04" db="EMBL/GenBank/DDBJ databases">
        <title>Tritrichomonas musculus Genome.</title>
        <authorList>
            <person name="Alves-Ferreira E."/>
            <person name="Grigg M."/>
            <person name="Lorenzi H."/>
            <person name="Galac M."/>
        </authorList>
    </citation>
    <scope>NUCLEOTIDE SEQUENCE [LARGE SCALE GENOMIC DNA]</scope>
    <source>
        <strain evidence="7 8">EAF2021</strain>
    </source>
</reference>
<organism evidence="7 8">
    <name type="scientific">Tritrichomonas musculus</name>
    <dbReference type="NCBI Taxonomy" id="1915356"/>
    <lineage>
        <taxon>Eukaryota</taxon>
        <taxon>Metamonada</taxon>
        <taxon>Parabasalia</taxon>
        <taxon>Tritrichomonadida</taxon>
        <taxon>Tritrichomonadidae</taxon>
        <taxon>Tritrichomonas</taxon>
    </lineage>
</organism>
<dbReference type="Pfam" id="PF11380">
    <property type="entry name" value="Stealth_CR2"/>
    <property type="match status" value="1"/>
</dbReference>
<evidence type="ECO:0000256" key="1">
    <source>
        <dbReference type="ARBA" id="ARBA00007583"/>
    </source>
</evidence>
<dbReference type="Pfam" id="PF17101">
    <property type="entry name" value="Stealth_CR1"/>
    <property type="match status" value="1"/>
</dbReference>
<protein>
    <submittedName>
        <fullName evidence="7">Uncharacterized protein</fullName>
    </submittedName>
</protein>
<keyword evidence="3" id="KW-0472">Membrane</keyword>
<dbReference type="Pfam" id="PF17102">
    <property type="entry name" value="Stealth_CR3"/>
    <property type="match status" value="1"/>
</dbReference>
<dbReference type="EMBL" id="JAPFFF010000001">
    <property type="protein sequence ID" value="KAK8900453.1"/>
    <property type="molecule type" value="Genomic_DNA"/>
</dbReference>
<keyword evidence="2" id="KW-0808">Transferase</keyword>
<sequence length="403" mass="48067">MYFFIFRGASIQSILLIYTFICIFSLILQNQNQCPSFQNNSLFINKKNHINISSFPIDIVYTWVDGRDQKWLNEYSKAKEKCKISFSKKDFMNRYVDIEEMRYSLRSVEKNAPWINNIFIVTWDQKPNWINSYHPKIKFISHSQIFPSNVTLPTFNSNSIDFLLYRIPGLSEHFIYVNDDMYFGRPVSSSDFFTPDGKSKVISKSTYWSRVESYNYELKNREKFVKNGDYQFNAIVTNTILEFKKKYHHIFPFSYSHIPFSLTKKICEEAYINFKEKIELTLHKPFRTTDDLQMQTLMLQYGLYTNQSIAIDKNYNDIVFIAMKTDKSNMIHLTNILKNKPKLLSINIDEYINRDAVKGFLNFMFRDFSCFELPDKPPIVKEEQQKFWAKKYDRVLKQKALRC</sequence>
<dbReference type="InterPro" id="IPR047141">
    <property type="entry name" value="Stealth"/>
</dbReference>
<dbReference type="InterPro" id="IPR031357">
    <property type="entry name" value="Stealth_CR3"/>
</dbReference>
<accession>A0ABR2LBN5</accession>
<dbReference type="Proteomes" id="UP001470230">
    <property type="component" value="Unassembled WGS sequence"/>
</dbReference>